<dbReference type="InterPro" id="IPR002822">
    <property type="entry name" value="Ni_insertion"/>
</dbReference>
<dbReference type="AlphaFoldDB" id="A0A128A146"/>
<dbReference type="NCBIfam" id="TIGR00299">
    <property type="entry name" value="nickel pincer cofactor biosynthesis protein LarC"/>
    <property type="match status" value="1"/>
</dbReference>
<reference evidence="3" key="1">
    <citation type="submission" date="2015-10" db="EMBL/GenBank/DDBJ databases">
        <authorList>
            <person name="Lehtovirta-Morley L.E."/>
            <person name="Vieille C."/>
        </authorList>
    </citation>
    <scope>NUCLEOTIDE SEQUENCE [LARGE SCALE GENOMIC DNA]</scope>
</reference>
<keyword evidence="3" id="KW-1185">Reference proteome</keyword>
<protein>
    <recommendedName>
        <fullName evidence="4">Nickel pincer cofactor biosynthesis protein LarC</fullName>
    </recommendedName>
</protein>
<gene>
    <name evidence="2" type="ORF">NDEV_0297</name>
</gene>
<name>A0A128A146_9ARCH</name>
<accession>A0A128A146</accession>
<dbReference type="Gene3D" id="3.10.20.300">
    <property type="entry name" value="mk0293 like domain"/>
    <property type="match status" value="1"/>
</dbReference>
<evidence type="ECO:0000313" key="3">
    <source>
        <dbReference type="Proteomes" id="UP000196239"/>
    </source>
</evidence>
<dbReference type="Gene3D" id="3.30.70.1380">
    <property type="entry name" value="Transcriptional regulatory protein pf0864 domain like"/>
    <property type="match status" value="1"/>
</dbReference>
<keyword evidence="1" id="KW-0533">Nickel</keyword>
<proteinExistence type="predicted"/>
<dbReference type="Proteomes" id="UP000196239">
    <property type="component" value="Chromosome 1"/>
</dbReference>
<dbReference type="KEGG" id="ndv:NDEV_0297"/>
<dbReference type="PANTHER" id="PTHR36566:SF1">
    <property type="entry name" value="PYRIDINIUM-3,5-BISTHIOCARBOXYLIC ACID MONONUCLEOTIDE NICKEL INSERTION PROTEIN"/>
    <property type="match status" value="1"/>
</dbReference>
<organism evidence="2 3">
    <name type="scientific">Nitrosotalea devaniterrae</name>
    <dbReference type="NCBI Taxonomy" id="1078905"/>
    <lineage>
        <taxon>Archaea</taxon>
        <taxon>Nitrososphaerota</taxon>
        <taxon>Nitrososphaeria</taxon>
        <taxon>Nitrosotaleales</taxon>
        <taxon>Nitrosotaleaceae</taxon>
        <taxon>Nitrosotalea</taxon>
    </lineage>
</organism>
<evidence type="ECO:0008006" key="4">
    <source>
        <dbReference type="Google" id="ProtNLM"/>
    </source>
</evidence>
<evidence type="ECO:0000256" key="1">
    <source>
        <dbReference type="ARBA" id="ARBA00022596"/>
    </source>
</evidence>
<sequence length="410" mass="44482">MVLVIDAQIAGISGDMLLSSLINMGANESRVINGAHSAEEYLKGSKILKMGFEKVNKYGTVATHLVLETSENQHERKGIEIQECILSTADNIGLSEKARVFAKESIRSLLHAESNIHGEPLESVHFHEASSIDTVIDIIGSAIALDDLKLFSDEIIATPVAVGGGTLTFSHGTTSNPASAILEIFRDSDMIICGGQSKQELTTPTGASLLVNLANRCSEFYPSMKIKSVGYGAGSKDFNGFSNVLKIVKGEAVNEFQLDTVQILETNLDDISGEIIGHMIDKLISNGAKDVTITSGITKKGRPTNLVSIICDPSATNSLINMLVSETGTLGIRVRSSSRYIVPRIIVSIPISIQEKNFTVRCKIVKHNDMVKHFKVESDEVREIADSLSLSFKETSYLISEEVKRKLNTK</sequence>
<dbReference type="EMBL" id="LN890280">
    <property type="protein sequence ID" value="CUR51062.1"/>
    <property type="molecule type" value="Genomic_DNA"/>
</dbReference>
<evidence type="ECO:0000313" key="2">
    <source>
        <dbReference type="EMBL" id="CUR51062.1"/>
    </source>
</evidence>
<dbReference type="Pfam" id="PF01969">
    <property type="entry name" value="Ni_insertion"/>
    <property type="match status" value="1"/>
</dbReference>
<dbReference type="PANTHER" id="PTHR36566">
    <property type="entry name" value="NICKEL INSERTION PROTEIN-RELATED"/>
    <property type="match status" value="1"/>
</dbReference>